<dbReference type="PANTHER" id="PTHR31344:SF0">
    <property type="entry name" value="NUCLEAR PORE COMPLEX PROTEIN NUP205"/>
    <property type="match status" value="1"/>
</dbReference>
<keyword evidence="4" id="KW-0539">Nucleus</keyword>
<keyword evidence="3" id="KW-0813">Transport</keyword>
<dbReference type="Proteomes" id="UP000494256">
    <property type="component" value="Unassembled WGS sequence"/>
</dbReference>
<dbReference type="EMBL" id="CADEBC010000608">
    <property type="protein sequence ID" value="CAB3259322.1"/>
    <property type="molecule type" value="Genomic_DNA"/>
</dbReference>
<evidence type="ECO:0000256" key="3">
    <source>
        <dbReference type="ARBA" id="ARBA00022448"/>
    </source>
</evidence>
<name>A0A8S1BL84_ARCPL</name>
<evidence type="ECO:0000313" key="5">
    <source>
        <dbReference type="EMBL" id="CAB3258921.1"/>
    </source>
</evidence>
<dbReference type="InterPro" id="IPR021827">
    <property type="entry name" value="Nup186/Nup192/Nup205"/>
</dbReference>
<gene>
    <name evidence="5" type="ORF">APLA_LOCUS16394</name>
    <name evidence="6" type="ORF">APLA_LOCUS17024</name>
</gene>
<dbReference type="GO" id="GO:0044611">
    <property type="term" value="C:nuclear pore inner ring"/>
    <property type="evidence" value="ECO:0007669"/>
    <property type="project" value="TreeGrafter"/>
</dbReference>
<evidence type="ECO:0000256" key="4">
    <source>
        <dbReference type="ARBA" id="ARBA00023242"/>
    </source>
</evidence>
<protein>
    <recommendedName>
        <fullName evidence="9">Nuclear pore complex protein Nup205</fullName>
    </recommendedName>
</protein>
<dbReference type="GO" id="GO:0006999">
    <property type="term" value="P:nuclear pore organization"/>
    <property type="evidence" value="ECO:0007669"/>
    <property type="project" value="TreeGrafter"/>
</dbReference>
<dbReference type="EMBL" id="CADEBD010000677">
    <property type="protein sequence ID" value="CAB3258921.1"/>
    <property type="molecule type" value="Genomic_DNA"/>
</dbReference>
<evidence type="ECO:0000313" key="7">
    <source>
        <dbReference type="Proteomes" id="UP000494106"/>
    </source>
</evidence>
<dbReference type="GO" id="GO:0017056">
    <property type="term" value="F:structural constituent of nuclear pore"/>
    <property type="evidence" value="ECO:0007669"/>
    <property type="project" value="TreeGrafter"/>
</dbReference>
<reference evidence="7 8" key="1">
    <citation type="submission" date="2020-04" db="EMBL/GenBank/DDBJ databases">
        <authorList>
            <person name="Wallbank WR R."/>
            <person name="Pardo Diaz C."/>
            <person name="Kozak K."/>
            <person name="Martin S."/>
            <person name="Jiggins C."/>
            <person name="Moest M."/>
            <person name="Warren A I."/>
            <person name="Byers J.R.P. K."/>
            <person name="Montejo-Kovacevich G."/>
            <person name="Yen C E."/>
        </authorList>
    </citation>
    <scope>NUCLEOTIDE SEQUENCE [LARGE SCALE GENOMIC DNA]</scope>
</reference>
<dbReference type="OrthoDB" id="2019644at2759"/>
<comment type="caution">
    <text evidence="6">The sequence shown here is derived from an EMBL/GenBank/DDBJ whole genome shotgun (WGS) entry which is preliminary data.</text>
</comment>
<comment type="similarity">
    <text evidence="2">Belongs to the NUP186/NUP192/NUP205 family.</text>
</comment>
<keyword evidence="7" id="KW-1185">Reference proteome</keyword>
<evidence type="ECO:0000313" key="8">
    <source>
        <dbReference type="Proteomes" id="UP000494256"/>
    </source>
</evidence>
<evidence type="ECO:0000313" key="6">
    <source>
        <dbReference type="EMBL" id="CAB3259322.1"/>
    </source>
</evidence>
<dbReference type="Pfam" id="PF11894">
    <property type="entry name" value="Nup192"/>
    <property type="match status" value="1"/>
</dbReference>
<dbReference type="PANTHER" id="PTHR31344">
    <property type="entry name" value="NUCLEAR PORE COMPLEX PROTEIN NUP205"/>
    <property type="match status" value="1"/>
</dbReference>
<sequence length="1880" mass="207021">MDINEGTTTDDLWTPYKELVSVVEGYLAHEGGGAPYAVHTFESVLRRHKQTFLSLFKNPSKNLTNRDEIKRGVTEGVTLPSIGRTMLSKELVDEALIISDMYSVSEYLALELLHTAQRQSPRHPGLPRGLVAILLYYDGRRALVQALKELVMATDGVCWAINAREEIISYVSRYVEQLISDGLLGNVLDALRRYTLEGEIELLQNNRALPPSRHHARLVTTIESTRKLLAGVVFAASAQRGLNRDLLLRLIAEQTRSPSQGPTGALDEISLALQMALLYALDLSVLHRREDGEELAKKLPLIQEPDLISVLLDELAGTSSTEGGARALCQLSLGLALAALKRAPHSLLRHHLKCELLDQDESLVDSAIDGKVFEYLDEAILSTEYVAKEEYYQRRIHTLITDFIVLMHSKLVEMRVKADEAARAVQMYAMEGVAAPAGAGAARSRLDALLRCVERLYARDPLRLRNDYWRACQPAPGTRPGGGRAATLYKFVRLSGEVLCGALLGQYLRALASLAVPRHTWALLARRDALSAHHLLTALARYHSNLRSGGSPFSEHLHASSLGASAIVTPAARPGKLLVRQEEVEAMVAALRLIAAVAREDATATAAICDNLQWDAVNCMFGLICCHVPLALKAELCTTLAALGATPATAPRVWAALEAAQLVSHTNDKRALNAELQEVECRIEEYPLSRAFLTLLESLCSAAPLPRALGAGARPPGLDPYVEHVLNKLALPAPHRPYAKPYEKWQMLSLCFRLFARWLDQYEPCPSDFPPVGRESDSNPPPGFRLLLQIHTKSELLRLLLASLEEALELLDRHPPFGKTYVEQTLVSALQILERALALERPLQAAANEAKSALLNEGLSKLILAPSGRDNQCRLVWCCAVLQHVAALPAAAARAVALLNRALHAPTAARHLLASITHKQVLSDIRYGFVECLEAEEWPQQHEGEGSEEVNPVRQAKEGIVSLLLHVLPSAPPNLAHLLLGYQLSDDVSRSNLSEAGAGGYPRTCLHSILDILDQHIASNNSQREANNLIESCYRLVYWLCARPNTSAPMLRFLRTRDYFLSRHVKASVDLKSASVVTLSSRSWVLRACACEAGAAAATRQHAALSALLVALTHTAHHPTQEWEWCLLRRTLEELPVSVEPAIEPRWELFHPTQLRQALASCDLPTGLGGKRISVSRVHALLTRELASLRASAPQATRVANEIQKVLDYVTEVNRQRNLAATLTHYYDSWRQLTEIIFCVAPHDILNLESRKNLLLNILQDLLNKIPPGEVLPQLGNLASGTVLLLLVNLRHCYILQKRDSNLKTSEFEMSFFGPTNQVMQTNSLTLKFILHKILSWILVSGGSTQKMRVNLYGALLNYLNIVNLKSSPADPEEDSVNTTYVSRLDSSKVRDSTAREESALKSMVIDVISDFGDNLCSIVCGDCIGAGHDVCRMVALACLDTLIEINPRTDWMNTLTNQGYLRSLIDSLLQDDEGLKESLEPNPSSLRVLYVYESKMGLLIKMAGWRAGAETLLAQGALGCLASLTALSAHPDIHTGYARHPDTDFVPSVANRFRQILVPALALCDALLTTLGGHNHSCVLHVHHALLSHVECIDMVLRAAHPNSPEELLTEVEAITSVVGRAANREVFGAAAASEPTALAAGAAAAQRVRMLMLALLARFHRPAVELPDHTQNNLLYYKIVCNLLTYARNIMCDSSGRATESIPVEGGAVSRLLALLQHLVRAHLHHDKLRATSHHHLHKLPTCSLDDMRKLIGSEGAGLSPLETRARALSAAARRARTRRLELRAVGHALGAALQLVWAHARLQLRPAPPRDPAEPLHAASWRNRDDLPDLRDDLLAVFNDKFTDQLLDTAKNEPSSQRNFLEILVKDIKSMIQFAPL</sequence>
<evidence type="ECO:0008006" key="9">
    <source>
        <dbReference type="Google" id="ProtNLM"/>
    </source>
</evidence>
<accession>A0A8S1BL84</accession>
<comment type="subcellular location">
    <subcellularLocation>
        <location evidence="1">Nucleus</location>
    </subcellularLocation>
</comment>
<organism evidence="6 7">
    <name type="scientific">Arctia plantaginis</name>
    <name type="common">Wood tiger moth</name>
    <name type="synonym">Phalaena plantaginis</name>
    <dbReference type="NCBI Taxonomy" id="874455"/>
    <lineage>
        <taxon>Eukaryota</taxon>
        <taxon>Metazoa</taxon>
        <taxon>Ecdysozoa</taxon>
        <taxon>Arthropoda</taxon>
        <taxon>Hexapoda</taxon>
        <taxon>Insecta</taxon>
        <taxon>Pterygota</taxon>
        <taxon>Neoptera</taxon>
        <taxon>Endopterygota</taxon>
        <taxon>Lepidoptera</taxon>
        <taxon>Glossata</taxon>
        <taxon>Ditrysia</taxon>
        <taxon>Noctuoidea</taxon>
        <taxon>Erebidae</taxon>
        <taxon>Arctiinae</taxon>
        <taxon>Arctia</taxon>
    </lineage>
</organism>
<dbReference type="Proteomes" id="UP000494106">
    <property type="component" value="Unassembled WGS sequence"/>
</dbReference>
<evidence type="ECO:0000256" key="1">
    <source>
        <dbReference type="ARBA" id="ARBA00004123"/>
    </source>
</evidence>
<evidence type="ECO:0000256" key="2">
    <source>
        <dbReference type="ARBA" id="ARBA00005892"/>
    </source>
</evidence>
<proteinExistence type="inferred from homology"/>